<sequence>MRPVSYARATAPAEAVAAVAADPGGAYLAGGTTAVDLLRQNVLRHDRLVDIGDLPLAGIEETPAGGLRIGALTRMSDAAAHPLVRERFPLIAEALELGASPQLRAMATMGGNLLQRVRCAYYRDAVSPCNKREPGTGCSALGGINRGHAILGTSEHCIATHPSDLAVALTALDARVHTLRGAGERSFHIDDFLLPPGDTPHIENPLEHGELITAIEVPDTPTARTSRYLKIRDRASYEFALTAVAATLRLENGRISGVRLALGGVATTPWRARHAERLLLGAAAEPGVFDEAARAELAEARTTPMNAFKAELARRAVVRVLRTLAATPEGQA</sequence>
<dbReference type="SUPFAM" id="SSF55447">
    <property type="entry name" value="CO dehydrogenase flavoprotein C-terminal domain-like"/>
    <property type="match status" value="1"/>
</dbReference>
<dbReference type="SMART" id="SM01092">
    <property type="entry name" value="CO_deh_flav_C"/>
    <property type="match status" value="1"/>
</dbReference>
<dbReference type="PROSITE" id="PS51387">
    <property type="entry name" value="FAD_PCMH"/>
    <property type="match status" value="1"/>
</dbReference>
<dbReference type="InterPro" id="IPR016166">
    <property type="entry name" value="FAD-bd_PCMH"/>
</dbReference>
<dbReference type="EMBL" id="RBAL01000007">
    <property type="protein sequence ID" value="RKN41724.1"/>
    <property type="molecule type" value="Genomic_DNA"/>
</dbReference>
<dbReference type="OrthoDB" id="9814706at2"/>
<dbReference type="InterPro" id="IPR016169">
    <property type="entry name" value="FAD-bd_PCMH_sub2"/>
</dbReference>
<dbReference type="InterPro" id="IPR002346">
    <property type="entry name" value="Mopterin_DH_FAD-bd"/>
</dbReference>
<evidence type="ECO:0000256" key="1">
    <source>
        <dbReference type="ARBA" id="ARBA00023002"/>
    </source>
</evidence>
<dbReference type="Gene3D" id="3.30.43.10">
    <property type="entry name" value="Uridine Diphospho-n-acetylenolpyruvylglucosamine Reductase, domain 2"/>
    <property type="match status" value="1"/>
</dbReference>
<dbReference type="SUPFAM" id="SSF56176">
    <property type="entry name" value="FAD-binding/transporter-associated domain-like"/>
    <property type="match status" value="1"/>
</dbReference>
<reference evidence="3 4" key="1">
    <citation type="journal article" date="2014" name="Int. J. Syst. Evol. Microbiol.">
        <title>Streptomyces hoynatensis sp. nov., isolated from deep marine sediment.</title>
        <authorList>
            <person name="Veyisoglu A."/>
            <person name="Sahin N."/>
        </authorList>
    </citation>
    <scope>NUCLEOTIDE SEQUENCE [LARGE SCALE GENOMIC DNA]</scope>
    <source>
        <strain evidence="3 4">KCTC 29097</strain>
    </source>
</reference>
<feature type="domain" description="FAD-binding PCMH-type" evidence="2">
    <location>
        <begin position="1"/>
        <end position="222"/>
    </location>
</feature>
<dbReference type="InterPro" id="IPR051312">
    <property type="entry name" value="Diverse_Substr_Oxidored"/>
</dbReference>
<dbReference type="InterPro" id="IPR036683">
    <property type="entry name" value="CO_DH_flav_C_dom_sf"/>
</dbReference>
<dbReference type="Pfam" id="PF03450">
    <property type="entry name" value="CO_deh_flav_C"/>
    <property type="match status" value="1"/>
</dbReference>
<dbReference type="PANTHER" id="PTHR42659:SF1">
    <property type="entry name" value="OXIDOREDUCTASE"/>
    <property type="match status" value="1"/>
</dbReference>
<organism evidence="3 4">
    <name type="scientific">Streptomyces hoynatensis</name>
    <dbReference type="NCBI Taxonomy" id="1141874"/>
    <lineage>
        <taxon>Bacteria</taxon>
        <taxon>Bacillati</taxon>
        <taxon>Actinomycetota</taxon>
        <taxon>Actinomycetes</taxon>
        <taxon>Kitasatosporales</taxon>
        <taxon>Streptomycetaceae</taxon>
        <taxon>Streptomyces</taxon>
    </lineage>
</organism>
<dbReference type="Gene3D" id="3.30.465.10">
    <property type="match status" value="2"/>
</dbReference>
<dbReference type="InterPro" id="IPR016167">
    <property type="entry name" value="FAD-bd_PCMH_sub1"/>
</dbReference>
<dbReference type="AlphaFoldDB" id="A0A3A9Z1A8"/>
<evidence type="ECO:0000259" key="2">
    <source>
        <dbReference type="PROSITE" id="PS51387"/>
    </source>
</evidence>
<protein>
    <submittedName>
        <fullName evidence="3">Xanthine dehydrogenase family protein subunit M</fullName>
    </submittedName>
</protein>
<keyword evidence="1" id="KW-0560">Oxidoreductase</keyword>
<evidence type="ECO:0000313" key="4">
    <source>
        <dbReference type="Proteomes" id="UP000272474"/>
    </source>
</evidence>
<comment type="caution">
    <text evidence="3">The sequence shown here is derived from an EMBL/GenBank/DDBJ whole genome shotgun (WGS) entry which is preliminary data.</text>
</comment>
<dbReference type="RefSeq" id="WP_120679649.1">
    <property type="nucleotide sequence ID" value="NZ_RBAL01000007.1"/>
</dbReference>
<evidence type="ECO:0000313" key="3">
    <source>
        <dbReference type="EMBL" id="RKN41724.1"/>
    </source>
</evidence>
<name>A0A3A9Z1A8_9ACTN</name>
<dbReference type="PANTHER" id="PTHR42659">
    <property type="entry name" value="XANTHINE DEHYDROGENASE SUBUNIT C-RELATED"/>
    <property type="match status" value="1"/>
</dbReference>
<dbReference type="Gene3D" id="3.30.390.50">
    <property type="entry name" value="CO dehydrogenase flavoprotein, C-terminal domain"/>
    <property type="match status" value="1"/>
</dbReference>
<gene>
    <name evidence="3" type="ORF">D7294_14715</name>
</gene>
<dbReference type="GO" id="GO:0071949">
    <property type="term" value="F:FAD binding"/>
    <property type="evidence" value="ECO:0007669"/>
    <property type="project" value="InterPro"/>
</dbReference>
<proteinExistence type="predicted"/>
<dbReference type="GO" id="GO:0016491">
    <property type="term" value="F:oxidoreductase activity"/>
    <property type="evidence" value="ECO:0007669"/>
    <property type="project" value="UniProtKB-KW"/>
</dbReference>
<accession>A0A3A9Z1A8</accession>
<dbReference type="Proteomes" id="UP000272474">
    <property type="component" value="Unassembled WGS sequence"/>
</dbReference>
<dbReference type="InterPro" id="IPR036318">
    <property type="entry name" value="FAD-bd_PCMH-like_sf"/>
</dbReference>
<dbReference type="Pfam" id="PF00941">
    <property type="entry name" value="FAD_binding_5"/>
    <property type="match status" value="1"/>
</dbReference>
<keyword evidence="4" id="KW-1185">Reference proteome</keyword>
<dbReference type="InterPro" id="IPR005107">
    <property type="entry name" value="CO_DH_flav_C"/>
</dbReference>